<dbReference type="RefSeq" id="WP_073456817.1">
    <property type="nucleotide sequence ID" value="NZ_CALGVN010000066.1"/>
</dbReference>
<name>A0A1M6SN54_PSETH</name>
<evidence type="ECO:0000313" key="2">
    <source>
        <dbReference type="EMBL" id="SHK46135.1"/>
    </source>
</evidence>
<protein>
    <submittedName>
        <fullName evidence="2">Uncharacterized protein</fullName>
    </submittedName>
</protein>
<gene>
    <name evidence="2" type="ORF">SAMN05443637_106243</name>
</gene>
<feature type="region of interest" description="Disordered" evidence="1">
    <location>
        <begin position="1"/>
        <end position="64"/>
    </location>
</feature>
<keyword evidence="3" id="KW-1185">Reference proteome</keyword>
<proteinExistence type="predicted"/>
<dbReference type="AlphaFoldDB" id="A0A1M6SN54"/>
<dbReference type="EMBL" id="FRAP01000006">
    <property type="protein sequence ID" value="SHK46135.1"/>
    <property type="molecule type" value="Genomic_DNA"/>
</dbReference>
<dbReference type="Proteomes" id="UP000184363">
    <property type="component" value="Unassembled WGS sequence"/>
</dbReference>
<evidence type="ECO:0000313" key="3">
    <source>
        <dbReference type="Proteomes" id="UP000184363"/>
    </source>
</evidence>
<evidence type="ECO:0000256" key="1">
    <source>
        <dbReference type="SAM" id="MobiDB-lite"/>
    </source>
</evidence>
<sequence>MNTPDVPAASGEPDPADAAPEESEGRPLNRAARRARAAQAPPSHVGPQTGLPGARPTRSRRRKR</sequence>
<accession>A0A1M6SN54</accession>
<organism evidence="2 3">
    <name type="scientific">Pseudonocardia thermophila</name>
    <dbReference type="NCBI Taxonomy" id="1848"/>
    <lineage>
        <taxon>Bacteria</taxon>
        <taxon>Bacillati</taxon>
        <taxon>Actinomycetota</taxon>
        <taxon>Actinomycetes</taxon>
        <taxon>Pseudonocardiales</taxon>
        <taxon>Pseudonocardiaceae</taxon>
        <taxon>Pseudonocardia</taxon>
    </lineage>
</organism>
<reference evidence="2 3" key="1">
    <citation type="submission" date="2016-11" db="EMBL/GenBank/DDBJ databases">
        <authorList>
            <person name="Jaros S."/>
            <person name="Januszkiewicz K."/>
            <person name="Wedrychowicz H."/>
        </authorList>
    </citation>
    <scope>NUCLEOTIDE SEQUENCE [LARGE SCALE GENOMIC DNA]</scope>
    <source>
        <strain evidence="2 3">DSM 43832</strain>
    </source>
</reference>